<evidence type="ECO:0000313" key="4">
    <source>
        <dbReference type="Proteomes" id="UP001321786"/>
    </source>
</evidence>
<accession>A0AAU9EA09</accession>
<keyword evidence="4" id="KW-1185">Reference proteome</keyword>
<dbReference type="AlphaFoldDB" id="A0AAU9EA09"/>
<dbReference type="RefSeq" id="WP_338535243.1">
    <property type="nucleotide sequence ID" value="NZ_AP028654.1"/>
</dbReference>
<keyword evidence="1" id="KW-1133">Transmembrane helix</keyword>
<gene>
    <name evidence="3" type="ORF">HLPR_19480</name>
</gene>
<dbReference type="EMBL" id="AP028654">
    <property type="protein sequence ID" value="BEP29617.1"/>
    <property type="molecule type" value="Genomic_DNA"/>
</dbReference>
<evidence type="ECO:0000259" key="2">
    <source>
        <dbReference type="Pfam" id="PF16982"/>
    </source>
</evidence>
<protein>
    <recommendedName>
        <fullName evidence="2">Putative Flagellin Flp1-like domain-containing protein</fullName>
    </recommendedName>
</protein>
<feature type="transmembrane region" description="Helical" evidence="1">
    <location>
        <begin position="12"/>
        <end position="33"/>
    </location>
</feature>
<evidence type="ECO:0000256" key="1">
    <source>
        <dbReference type="SAM" id="Phobius"/>
    </source>
</evidence>
<sequence>MKINNNDGMGTIEIVFIIAILIGLALFFGSFVMKYTKNQVDKINETNLQIEKVEYNDN</sequence>
<proteinExistence type="predicted"/>
<keyword evidence="1" id="KW-0812">Transmembrane</keyword>
<dbReference type="KEGG" id="hprf:HLPR_19480"/>
<dbReference type="InterPro" id="IPR031564">
    <property type="entry name" value="Flp1-like"/>
</dbReference>
<dbReference type="Proteomes" id="UP001321786">
    <property type="component" value="Chromosome"/>
</dbReference>
<feature type="domain" description="Putative Flagellin Flp1-like" evidence="2">
    <location>
        <begin position="4"/>
        <end position="46"/>
    </location>
</feature>
<evidence type="ECO:0000313" key="3">
    <source>
        <dbReference type="EMBL" id="BEP29617.1"/>
    </source>
</evidence>
<dbReference type="Pfam" id="PF16982">
    <property type="entry name" value="Flp1_like"/>
    <property type="match status" value="1"/>
</dbReference>
<reference evidence="3 4" key="1">
    <citation type="submission" date="2023-08" db="EMBL/GenBank/DDBJ databases">
        <title>Helicovermis profunda gen. nov., sp. nov., a novel mesophilic, fermentative bacterium within the Bacillota from a deep-sea hydrothermal vent chimney.</title>
        <authorList>
            <person name="Miyazaki U."/>
            <person name="Mizutani D."/>
            <person name="Hashimoto Y."/>
            <person name="Tame A."/>
            <person name="Sawayama S."/>
            <person name="Miyazaki J."/>
            <person name="Takai K."/>
            <person name="Nakagawa S."/>
        </authorList>
    </citation>
    <scope>NUCLEOTIDE SEQUENCE [LARGE SCALE GENOMIC DNA]</scope>
    <source>
        <strain evidence="3 4">S502</strain>
    </source>
</reference>
<keyword evidence="1" id="KW-0472">Membrane</keyword>
<organism evidence="3 4">
    <name type="scientific">Helicovermis profundi</name>
    <dbReference type="NCBI Taxonomy" id="3065157"/>
    <lineage>
        <taxon>Bacteria</taxon>
        <taxon>Bacillati</taxon>
        <taxon>Bacillota</taxon>
        <taxon>Clostridia</taxon>
        <taxon>Helicovermis</taxon>
    </lineage>
</organism>
<name>A0AAU9EA09_9FIRM</name>